<keyword evidence="3 5" id="KW-0378">Hydrolase</keyword>
<dbReference type="KEGG" id="spon:HME9304_00114"/>
<evidence type="ECO:0000313" key="5">
    <source>
        <dbReference type="EMBL" id="AWX43127.1"/>
    </source>
</evidence>
<dbReference type="InterPro" id="IPR011650">
    <property type="entry name" value="Peptidase_M20_dimer"/>
</dbReference>
<dbReference type="InterPro" id="IPR002933">
    <property type="entry name" value="Peptidase_M20"/>
</dbReference>
<protein>
    <submittedName>
        <fullName evidence="5">Cys-Gly metallodipeptidase DUG1</fullName>
        <ecNumber evidence="5">3.5.1.-</ecNumber>
    </submittedName>
</protein>
<dbReference type="Pfam" id="PF01546">
    <property type="entry name" value="Peptidase_M20"/>
    <property type="match status" value="1"/>
</dbReference>
<evidence type="ECO:0000256" key="2">
    <source>
        <dbReference type="ARBA" id="ARBA00022723"/>
    </source>
</evidence>
<dbReference type="Proteomes" id="UP000248536">
    <property type="component" value="Chromosome"/>
</dbReference>
<sequence>MKLSTLTLVFLSTLILLITSTGFSQQLNQELLNSTAQKYALGSFENLKELLSIPNDAFYPEEIEKNVQWCENAFSSRGFSTTRISTETVPLLLAERKQNKAEKTVLIYLQIDGQPVDSKRWFQESPYKPALKKMGNDGEWEEISWDNINNYEDDWRVFARAASDAKGPVAMFLAALDATKDLNIDPNYNIKVIMDFEEELGSPHLPKAVTDNSELLKADMLIIFDGPRHITNKPTLTFGARGISTIQLTTYGPVVPQHSGHFGNYAPNPALRLSKLLASMKDDEGRVTIPGFYDGINIDGATEKILKAVPDNESQIKERLQIAETDKVGSYYQEAIQYPSLNIRGMQSGWINEKVRTIVPGWARAEIDVRLVLESDPERLIGLIKDHVANQGYFVLDREPTKEERLEHAKIATMTHEISYQSFRTAFDSEVGLWLTSALKNAFGEDPIRIRMSGGSIPISPFVNTLNIPAVTVPTVNRDNNQHSPNENLRLGNYREGIKTMIAILSEKL</sequence>
<dbReference type="GO" id="GO:0046872">
    <property type="term" value="F:metal ion binding"/>
    <property type="evidence" value="ECO:0007669"/>
    <property type="project" value="UniProtKB-KW"/>
</dbReference>
<dbReference type="RefSeq" id="WP_112376738.1">
    <property type="nucleotide sequence ID" value="NZ_CP030104.1"/>
</dbReference>
<proteinExistence type="predicted"/>
<dbReference type="AlphaFoldDB" id="A0A2Z4LPD1"/>
<dbReference type="EC" id="3.5.1.-" evidence="5"/>
<evidence type="ECO:0000256" key="1">
    <source>
        <dbReference type="ARBA" id="ARBA00022670"/>
    </source>
</evidence>
<gene>
    <name evidence="5" type="ORF">HME9304_00114</name>
</gene>
<dbReference type="InterPro" id="IPR051458">
    <property type="entry name" value="Cyt/Met_Dipeptidase"/>
</dbReference>
<keyword evidence="6" id="KW-1185">Reference proteome</keyword>
<dbReference type="OrthoDB" id="9761532at2"/>
<dbReference type="GO" id="GO:0006508">
    <property type="term" value="P:proteolysis"/>
    <property type="evidence" value="ECO:0007669"/>
    <property type="project" value="UniProtKB-KW"/>
</dbReference>
<evidence type="ECO:0000259" key="4">
    <source>
        <dbReference type="Pfam" id="PF07687"/>
    </source>
</evidence>
<dbReference type="SUPFAM" id="SSF53187">
    <property type="entry name" value="Zn-dependent exopeptidases"/>
    <property type="match status" value="1"/>
</dbReference>
<keyword evidence="1" id="KW-0645">Protease</keyword>
<dbReference type="PANTHER" id="PTHR43270:SF8">
    <property type="entry name" value="DI- AND TRIPEPTIDASE DUG2-RELATED"/>
    <property type="match status" value="1"/>
</dbReference>
<keyword evidence="2" id="KW-0479">Metal-binding</keyword>
<organism evidence="5 6">
    <name type="scientific">Flagellimonas maritima</name>
    <dbReference type="NCBI Taxonomy" id="1383885"/>
    <lineage>
        <taxon>Bacteria</taxon>
        <taxon>Pseudomonadati</taxon>
        <taxon>Bacteroidota</taxon>
        <taxon>Flavobacteriia</taxon>
        <taxon>Flavobacteriales</taxon>
        <taxon>Flavobacteriaceae</taxon>
        <taxon>Flagellimonas</taxon>
    </lineage>
</organism>
<dbReference type="Pfam" id="PF07687">
    <property type="entry name" value="M20_dimer"/>
    <property type="match status" value="1"/>
</dbReference>
<dbReference type="EMBL" id="CP030104">
    <property type="protein sequence ID" value="AWX43127.1"/>
    <property type="molecule type" value="Genomic_DNA"/>
</dbReference>
<feature type="domain" description="Peptidase M20 dimerisation" evidence="4">
    <location>
        <begin position="239"/>
        <end position="391"/>
    </location>
</feature>
<evidence type="ECO:0000256" key="3">
    <source>
        <dbReference type="ARBA" id="ARBA00022801"/>
    </source>
</evidence>
<name>A0A2Z4LPD1_9FLAO</name>
<dbReference type="GO" id="GO:0008233">
    <property type="term" value="F:peptidase activity"/>
    <property type="evidence" value="ECO:0007669"/>
    <property type="project" value="UniProtKB-KW"/>
</dbReference>
<reference evidence="5 6" key="1">
    <citation type="submission" date="2018-06" db="EMBL/GenBank/DDBJ databases">
        <title>Spongiibacterium sp. HME9304 Genome sequencing and assembly.</title>
        <authorList>
            <person name="Kang H."/>
            <person name="Kim H."/>
            <person name="Joh K."/>
        </authorList>
    </citation>
    <scope>NUCLEOTIDE SEQUENCE [LARGE SCALE GENOMIC DNA]</scope>
    <source>
        <strain evidence="5 6">HME9304</strain>
    </source>
</reference>
<accession>A0A2Z4LPD1</accession>
<dbReference type="Gene3D" id="3.40.630.10">
    <property type="entry name" value="Zn peptidases"/>
    <property type="match status" value="1"/>
</dbReference>
<dbReference type="Gene3D" id="3.30.70.360">
    <property type="match status" value="1"/>
</dbReference>
<dbReference type="PANTHER" id="PTHR43270">
    <property type="entry name" value="BETA-ALA-HIS DIPEPTIDASE"/>
    <property type="match status" value="1"/>
</dbReference>
<evidence type="ECO:0000313" key="6">
    <source>
        <dbReference type="Proteomes" id="UP000248536"/>
    </source>
</evidence>